<name>A0A420HMB1_9PEZI</name>
<evidence type="ECO:0000256" key="5">
    <source>
        <dbReference type="ARBA" id="ARBA00023136"/>
    </source>
</evidence>
<dbReference type="Proteomes" id="UP000285405">
    <property type="component" value="Unassembled WGS sequence"/>
</dbReference>
<keyword evidence="6" id="KW-0406">Ion transport</keyword>
<dbReference type="InterPro" id="IPR058533">
    <property type="entry name" value="Cation_efflux_TM"/>
</dbReference>
<reference evidence="9 10" key="1">
    <citation type="journal article" date="2018" name="BMC Genomics">
        <title>Comparative genome analyses reveal sequence features reflecting distinct modes of host-adaptation between dicot and monocot powdery mildew.</title>
        <authorList>
            <person name="Wu Y."/>
            <person name="Ma X."/>
            <person name="Pan Z."/>
            <person name="Kale S.D."/>
            <person name="Song Y."/>
            <person name="King H."/>
            <person name="Zhang Q."/>
            <person name="Presley C."/>
            <person name="Deng X."/>
            <person name="Wei C.I."/>
            <person name="Xiao S."/>
        </authorList>
    </citation>
    <scope>NUCLEOTIDE SEQUENCE [LARGE SCALE GENOMIC DNA]</scope>
    <source>
        <strain evidence="9">UCSC1</strain>
    </source>
</reference>
<feature type="transmembrane region" description="Helical" evidence="6">
    <location>
        <begin position="229"/>
        <end position="247"/>
    </location>
</feature>
<keyword evidence="2 6" id="KW-0813">Transport</keyword>
<comment type="function">
    <text evidence="6">Functions as a zinc transporter.</text>
</comment>
<feature type="domain" description="Cation efflux protein transmembrane" evidence="8">
    <location>
        <begin position="168"/>
        <end position="374"/>
    </location>
</feature>
<dbReference type="OrthoDB" id="5382797at2759"/>
<accession>A0A420HMB1</accession>
<keyword evidence="5 6" id="KW-0472">Membrane</keyword>
<comment type="subcellular location">
    <subcellularLocation>
        <location evidence="6">Endoplasmic reticulum membrane</location>
        <topology evidence="6">Multi-pass membrane protein</topology>
    </subcellularLocation>
    <subcellularLocation>
        <location evidence="1">Membrane</location>
        <topology evidence="1">Multi-pass membrane protein</topology>
    </subcellularLocation>
</comment>
<dbReference type="GO" id="GO:0005794">
    <property type="term" value="C:Golgi apparatus"/>
    <property type="evidence" value="ECO:0007669"/>
    <property type="project" value="TreeGrafter"/>
</dbReference>
<protein>
    <recommendedName>
        <fullName evidence="6">Zinc transporter</fullName>
    </recommendedName>
</protein>
<dbReference type="InterPro" id="IPR027469">
    <property type="entry name" value="Cation_efflux_TMD_sf"/>
</dbReference>
<dbReference type="GO" id="GO:0031410">
    <property type="term" value="C:cytoplasmic vesicle"/>
    <property type="evidence" value="ECO:0007669"/>
    <property type="project" value="TreeGrafter"/>
</dbReference>
<evidence type="ECO:0000256" key="2">
    <source>
        <dbReference type="ARBA" id="ARBA00022448"/>
    </source>
</evidence>
<proteinExistence type="inferred from homology"/>
<evidence type="ECO:0000259" key="8">
    <source>
        <dbReference type="Pfam" id="PF01545"/>
    </source>
</evidence>
<dbReference type="SUPFAM" id="SSF161111">
    <property type="entry name" value="Cation efflux protein transmembrane domain-like"/>
    <property type="match status" value="1"/>
</dbReference>
<dbReference type="GO" id="GO:1904257">
    <property type="term" value="P:zinc ion import into Golgi lumen"/>
    <property type="evidence" value="ECO:0007669"/>
    <property type="project" value="TreeGrafter"/>
</dbReference>
<evidence type="ECO:0000256" key="6">
    <source>
        <dbReference type="RuleBase" id="RU369017"/>
    </source>
</evidence>
<evidence type="ECO:0000256" key="3">
    <source>
        <dbReference type="ARBA" id="ARBA00022692"/>
    </source>
</evidence>
<dbReference type="Gene3D" id="1.20.1510.10">
    <property type="entry name" value="Cation efflux protein transmembrane domain"/>
    <property type="match status" value="1"/>
</dbReference>
<keyword evidence="4 6" id="KW-1133">Transmembrane helix</keyword>
<dbReference type="GO" id="GO:0006882">
    <property type="term" value="P:intracellular zinc ion homeostasis"/>
    <property type="evidence" value="ECO:0007669"/>
    <property type="project" value="InterPro"/>
</dbReference>
<evidence type="ECO:0000313" key="10">
    <source>
        <dbReference type="Proteomes" id="UP000285405"/>
    </source>
</evidence>
<feature type="transmembrane region" description="Helical" evidence="6">
    <location>
        <begin position="345"/>
        <end position="367"/>
    </location>
</feature>
<evidence type="ECO:0000256" key="1">
    <source>
        <dbReference type="ARBA" id="ARBA00004141"/>
    </source>
</evidence>
<sequence length="462" mass="51214">MDSNKDRSLKTLTLASSTTPETKNEKIDQTNDTAQTIRTTITFKPDVFSSTSDGFTNQFGSMNTPLPLLSDGSSQMSQTFSPRLPSLINLSPQNFSDNTLPSNSNIGKRRGHRYKHSSVSAQHQIFLEPPPRAPLALPASLPIPTLKEAYSSRSREQTNRAVCCLCHILVAFYVYYSAVGSLALTALSHLIFFDAISATICVIVDVISNFEVWKRSSLRHPFGLERAEVLAGFAMSVFLTFMGLHLTSHNIKHALEMIGSPSSVDHHSEKRTSLSSVDSAALLSIIATSISAIGLKNHARIGKTMRYTCISFLPSILSNPSHFLTLVSSTVMLLLPLFSITMYHWIDRIFCTIIAISIFALGTRLALTQGQILLMSYSAEGVSEIIRKIKEDPMVVHVEEAKFWQVHYALCIASLKLRVSGEDKALTKLRERISSIIVNRLGNGFVRGEMKWEVTTQFILEK</sequence>
<feature type="transmembrane region" description="Helical" evidence="6">
    <location>
        <begin position="279"/>
        <end position="295"/>
    </location>
</feature>
<dbReference type="GO" id="GO:0005789">
    <property type="term" value="C:endoplasmic reticulum membrane"/>
    <property type="evidence" value="ECO:0007669"/>
    <property type="project" value="UniProtKB-SubCell"/>
</dbReference>
<feature type="transmembrane region" description="Helical" evidence="6">
    <location>
        <begin position="316"/>
        <end position="339"/>
    </location>
</feature>
<dbReference type="EMBL" id="MCBR01018214">
    <property type="protein sequence ID" value="RKF58565.1"/>
    <property type="molecule type" value="Genomic_DNA"/>
</dbReference>
<comment type="caution">
    <text evidence="9">The sequence shown here is derived from an EMBL/GenBank/DDBJ whole genome shotgun (WGS) entry which is preliminary data.</text>
</comment>
<feature type="region of interest" description="Disordered" evidence="7">
    <location>
        <begin position="1"/>
        <end position="25"/>
    </location>
</feature>
<feature type="compositionally biased region" description="Low complexity" evidence="7">
    <location>
        <begin position="10"/>
        <end position="19"/>
    </location>
</feature>
<keyword evidence="6" id="KW-0256">Endoplasmic reticulum</keyword>
<gene>
    <name evidence="9" type="ORF">GcC1_182043</name>
</gene>
<evidence type="ECO:0000256" key="7">
    <source>
        <dbReference type="SAM" id="MobiDB-lite"/>
    </source>
</evidence>
<organism evidence="9 10">
    <name type="scientific">Golovinomyces cichoracearum</name>
    <dbReference type="NCBI Taxonomy" id="62708"/>
    <lineage>
        <taxon>Eukaryota</taxon>
        <taxon>Fungi</taxon>
        <taxon>Dikarya</taxon>
        <taxon>Ascomycota</taxon>
        <taxon>Pezizomycotina</taxon>
        <taxon>Leotiomycetes</taxon>
        <taxon>Erysiphales</taxon>
        <taxon>Erysiphaceae</taxon>
        <taxon>Golovinomyces</taxon>
    </lineage>
</organism>
<dbReference type="Pfam" id="PF01545">
    <property type="entry name" value="Cation_efflux"/>
    <property type="match status" value="1"/>
</dbReference>
<feature type="transmembrane region" description="Helical" evidence="6">
    <location>
        <begin position="190"/>
        <end position="208"/>
    </location>
</feature>
<dbReference type="GO" id="GO:0005385">
    <property type="term" value="F:zinc ion transmembrane transporter activity"/>
    <property type="evidence" value="ECO:0007669"/>
    <property type="project" value="UniProtKB-UniRule"/>
</dbReference>
<feature type="transmembrane region" description="Helical" evidence="6">
    <location>
        <begin position="161"/>
        <end position="184"/>
    </location>
</feature>
<dbReference type="InterPro" id="IPR045316">
    <property type="entry name" value="Msc2-like"/>
</dbReference>
<dbReference type="PANTHER" id="PTHR45755:SF5">
    <property type="entry name" value="ZINC TRANSPORTER"/>
    <property type="match status" value="1"/>
</dbReference>
<keyword evidence="3 6" id="KW-0812">Transmembrane</keyword>
<dbReference type="PANTHER" id="PTHR45755">
    <property type="match status" value="1"/>
</dbReference>
<comment type="similarity">
    <text evidence="6">Belongs to the cation diffusion facilitator (CDF) transporter (TC 2.A.4) family. SLC30A subfamily.</text>
</comment>
<evidence type="ECO:0000313" key="9">
    <source>
        <dbReference type="EMBL" id="RKF58565.1"/>
    </source>
</evidence>
<evidence type="ECO:0000256" key="4">
    <source>
        <dbReference type="ARBA" id="ARBA00022989"/>
    </source>
</evidence>
<dbReference type="AlphaFoldDB" id="A0A420HMB1"/>